<dbReference type="EMBL" id="KK914233">
    <property type="protein sequence ID" value="KDP45290.1"/>
    <property type="molecule type" value="Genomic_DNA"/>
</dbReference>
<dbReference type="Proteomes" id="UP000027138">
    <property type="component" value="Unassembled WGS sequence"/>
</dbReference>
<feature type="compositionally biased region" description="Basic residues" evidence="1">
    <location>
        <begin position="59"/>
        <end position="69"/>
    </location>
</feature>
<dbReference type="PANTHER" id="PTHR34660:SF21">
    <property type="entry name" value="MYB-LIKE PROTEIN X ISOFORM X2"/>
    <property type="match status" value="1"/>
</dbReference>
<dbReference type="AlphaFoldDB" id="A0A067LKR9"/>
<dbReference type="PANTHER" id="PTHR34660">
    <property type="entry name" value="MYB-LIKE PROTEIN X"/>
    <property type="match status" value="1"/>
</dbReference>
<keyword evidence="3" id="KW-1185">Reference proteome</keyword>
<dbReference type="OrthoDB" id="1913135at2759"/>
<feature type="compositionally biased region" description="Basic and acidic residues" evidence="1">
    <location>
        <begin position="12"/>
        <end position="30"/>
    </location>
</feature>
<evidence type="ECO:0000313" key="2">
    <source>
        <dbReference type="EMBL" id="KDP45290.1"/>
    </source>
</evidence>
<feature type="region of interest" description="Disordered" evidence="1">
    <location>
        <begin position="305"/>
        <end position="368"/>
    </location>
</feature>
<protein>
    <submittedName>
        <fullName evidence="2">Uncharacterized protein</fullName>
    </submittedName>
</protein>
<feature type="compositionally biased region" description="Polar residues" evidence="1">
    <location>
        <begin position="401"/>
        <end position="415"/>
    </location>
</feature>
<feature type="compositionally biased region" description="Pro residues" evidence="1">
    <location>
        <begin position="1"/>
        <end position="11"/>
    </location>
</feature>
<sequence>MSRCFPFPPPGYEKKARIDDTDLLKKEKNKEKKNKKYKKEKEKKEGKEKRDKDRSKEKHREKKDRKEKHKDKDKDRNKEKNQASDEKKVEAQPGFYNGEKISSNSLQNNERRDSNSIHIQELARRIRDEDRASGSQMVQKVAATDQRRGEVRGMVVERSIGNQTEEKNKVKNRNEDQRKINGQRNHIEPRGLGTAFGQDISGMDRESVERIVKLVDKKDAEKQMDGKEKSKHKDSDSKSDKHKGKDRDKKRKSKDRDRDKEEKKEEKVKEIIETSKQKTKLKENVTKVIEANKDPLDFRNIKSSETLKLNNTSPAAASPAAEGNLGKRKELERNGYLFDNGNRPGKFQRPLSSSNLAVENGKKSEQCQTVIQLSSEKQGISGHHKADGKEQKINGLIATKQPPNICSTKPSSTGIQAKEKGEISSKSQANENGGTSSKPHANENGVASSKPHPDTKYLSQILSIPEMEEWSDASDQEWLFSSNSLQRKKPRISSPGVDGIPQVWAEALRLDSADISALPYVIPY</sequence>
<gene>
    <name evidence="2" type="ORF">JCGZ_15155</name>
</gene>
<evidence type="ECO:0000256" key="1">
    <source>
        <dbReference type="SAM" id="MobiDB-lite"/>
    </source>
</evidence>
<feature type="compositionally biased region" description="Basic and acidic residues" evidence="1">
    <location>
        <begin position="202"/>
        <end position="247"/>
    </location>
</feature>
<feature type="region of interest" description="Disordered" evidence="1">
    <location>
        <begin position="395"/>
        <end position="454"/>
    </location>
</feature>
<organism evidence="2 3">
    <name type="scientific">Jatropha curcas</name>
    <name type="common">Barbados nut</name>
    <dbReference type="NCBI Taxonomy" id="180498"/>
    <lineage>
        <taxon>Eukaryota</taxon>
        <taxon>Viridiplantae</taxon>
        <taxon>Streptophyta</taxon>
        <taxon>Embryophyta</taxon>
        <taxon>Tracheophyta</taxon>
        <taxon>Spermatophyta</taxon>
        <taxon>Magnoliopsida</taxon>
        <taxon>eudicotyledons</taxon>
        <taxon>Gunneridae</taxon>
        <taxon>Pentapetalae</taxon>
        <taxon>rosids</taxon>
        <taxon>fabids</taxon>
        <taxon>Malpighiales</taxon>
        <taxon>Euphorbiaceae</taxon>
        <taxon>Crotonoideae</taxon>
        <taxon>Jatropheae</taxon>
        <taxon>Jatropha</taxon>
    </lineage>
</organism>
<feature type="compositionally biased region" description="Basic and acidic residues" evidence="1">
    <location>
        <begin position="109"/>
        <end position="132"/>
    </location>
</feature>
<evidence type="ECO:0000313" key="3">
    <source>
        <dbReference type="Proteomes" id="UP000027138"/>
    </source>
</evidence>
<feature type="compositionally biased region" description="Basic and acidic residues" evidence="1">
    <location>
        <begin position="70"/>
        <end position="90"/>
    </location>
</feature>
<proteinExistence type="predicted"/>
<reference evidence="2 3" key="1">
    <citation type="journal article" date="2014" name="PLoS ONE">
        <title>Global Analysis of Gene Expression Profiles in Physic Nut (Jatropha curcas L.) Seedlings Exposed to Salt Stress.</title>
        <authorList>
            <person name="Zhang L."/>
            <person name="Zhang C."/>
            <person name="Wu P."/>
            <person name="Chen Y."/>
            <person name="Li M."/>
            <person name="Jiang H."/>
            <person name="Wu G."/>
        </authorList>
    </citation>
    <scope>NUCLEOTIDE SEQUENCE [LARGE SCALE GENOMIC DNA]</scope>
    <source>
        <strain evidence="3">cv. GZQX0401</strain>
        <tissue evidence="2">Young leaves</tissue>
    </source>
</reference>
<dbReference type="STRING" id="180498.A0A067LKR9"/>
<feature type="compositionally biased region" description="Basic and acidic residues" evidence="1">
    <location>
        <begin position="39"/>
        <end position="58"/>
    </location>
</feature>
<feature type="compositionally biased region" description="Polar residues" evidence="1">
    <location>
        <begin position="424"/>
        <end position="439"/>
    </location>
</feature>
<feature type="region of interest" description="Disordered" evidence="1">
    <location>
        <begin position="1"/>
        <end position="282"/>
    </location>
</feature>
<feature type="compositionally biased region" description="Basic and acidic residues" evidence="1">
    <location>
        <begin position="254"/>
        <end position="282"/>
    </location>
</feature>
<name>A0A067LKR9_JATCU</name>
<accession>A0A067LKR9</accession>
<feature type="compositionally biased region" description="Basic and acidic residues" evidence="1">
    <location>
        <begin position="164"/>
        <end position="189"/>
    </location>
</feature>